<feature type="region of interest" description="Disordered" evidence="1">
    <location>
        <begin position="78"/>
        <end position="215"/>
    </location>
</feature>
<reference evidence="2 3" key="1">
    <citation type="submission" date="2024-02" db="EMBL/GenBank/DDBJ databases">
        <authorList>
            <person name="Chen Y."/>
            <person name="Shah S."/>
            <person name="Dougan E. K."/>
            <person name="Thang M."/>
            <person name="Chan C."/>
        </authorList>
    </citation>
    <scope>NUCLEOTIDE SEQUENCE [LARGE SCALE GENOMIC DNA]</scope>
</reference>
<proteinExistence type="predicted"/>
<feature type="compositionally biased region" description="Low complexity" evidence="1">
    <location>
        <begin position="148"/>
        <end position="165"/>
    </location>
</feature>
<accession>A0ABP0P9X8</accession>
<dbReference type="Proteomes" id="UP001642484">
    <property type="component" value="Unassembled WGS sequence"/>
</dbReference>
<protein>
    <submittedName>
        <fullName evidence="2">Uncharacterized protein</fullName>
    </submittedName>
</protein>
<comment type="caution">
    <text evidence="2">The sequence shown here is derived from an EMBL/GenBank/DDBJ whole genome shotgun (WGS) entry which is preliminary data.</text>
</comment>
<dbReference type="EMBL" id="CAXAMN010022684">
    <property type="protein sequence ID" value="CAK9071854.1"/>
    <property type="molecule type" value="Genomic_DNA"/>
</dbReference>
<keyword evidence="3" id="KW-1185">Reference proteome</keyword>
<gene>
    <name evidence="2" type="ORF">CCMP2556_LOCUS35322</name>
</gene>
<feature type="compositionally biased region" description="Low complexity" evidence="1">
    <location>
        <begin position="175"/>
        <end position="189"/>
    </location>
</feature>
<evidence type="ECO:0000313" key="3">
    <source>
        <dbReference type="Proteomes" id="UP001642484"/>
    </source>
</evidence>
<name>A0ABP0P9X8_9DINO</name>
<feature type="compositionally biased region" description="Basic and acidic residues" evidence="1">
    <location>
        <begin position="129"/>
        <end position="140"/>
    </location>
</feature>
<feature type="compositionally biased region" description="Low complexity" evidence="1">
    <location>
        <begin position="718"/>
        <end position="733"/>
    </location>
</feature>
<evidence type="ECO:0000256" key="1">
    <source>
        <dbReference type="SAM" id="MobiDB-lite"/>
    </source>
</evidence>
<sequence>MPRRAASPDKLLGGHLHIARDSHITEEEESTAITSLLRLSKGIDLGDFLLGARVHCLRRSIGPSLIFDRGERPSYAACSRSQSPGLRSGVLRGASPRLSQRRVARAPLSTREAHRDVRPSPHFWQPWSPREKPKSPREAKVSPGSPERSGLAGPAASSSRSAVRGRSPKSPTGHSPKSSPSPDTSRSPSGGHVPVVGPRWSRGHQSPRAASPFNPHTDYDVHIELAHGPWHRFETRVGVADEFFSRWPSNFRAKFQLIDEDEKSLLWESSETLEPWAPTELCSVVLGDRGARHLCLRVRCPSPPDGAVWIEPAVTCARRRRPSPALPWEEFFAGEMLLEVVSRLACRDVARVLASSKAVSQMQQAAWHCAFAHSFRQAYVRYFLGPLRKQPSTGIQWVGGGSAAPTAQNGTFTFAPGSRVRAAVRTLHRPPERPSVPLRSGRGSFPLGLAACCHSCRAGGGVLLPQGASEVFDWRQICRRFYLAQLPCASVNFQLFNCTTPNGFVKDSGEMLHVPRAYHGQSPPLRCGWNIQLAAAHFQSQPSAVVPHRSPLGAAGVPPSVATVRGTAGPEPLAMTPLVSEKDSAVILPMALPGQLKLQWTLEVDPGRYLVVVTVGDRHVGFAAHLEMAGLPIFSGEWVEPGSFKSRCVVCETRHGAITLGQHTSKAWSSGLHKDEHVSMARLAASDGLLETMASPATSDSPPQAAGSPRLDRHAAHAARASPPSPASPSADALAKGTRLVSVRAASVVLVREMEKERKATFTELSAKITEARLRVDGLRQALESGPTSQLERELHRAFSKLAELQAQKALKLFSLIATSRRVTHPYIYVTGEAMASPSPDDFPRFHGNGH</sequence>
<evidence type="ECO:0000313" key="2">
    <source>
        <dbReference type="EMBL" id="CAK9071854.1"/>
    </source>
</evidence>
<feature type="region of interest" description="Disordered" evidence="1">
    <location>
        <begin position="693"/>
        <end position="733"/>
    </location>
</feature>
<organism evidence="2 3">
    <name type="scientific">Durusdinium trenchii</name>
    <dbReference type="NCBI Taxonomy" id="1381693"/>
    <lineage>
        <taxon>Eukaryota</taxon>
        <taxon>Sar</taxon>
        <taxon>Alveolata</taxon>
        <taxon>Dinophyceae</taxon>
        <taxon>Suessiales</taxon>
        <taxon>Symbiodiniaceae</taxon>
        <taxon>Durusdinium</taxon>
    </lineage>
</organism>